<proteinExistence type="predicted"/>
<reference evidence="2" key="1">
    <citation type="submission" date="2022-08" db="EMBL/GenBank/DDBJ databases">
        <title>Mycobacterium kiyosense sp. nov., scotochromogenic slow-glowing species isolated from respiratory specimens.</title>
        <authorList>
            <person name="Fukano H."/>
            <person name="Kazumi Y."/>
            <person name="Sakagami N."/>
            <person name="Ato M."/>
            <person name="Mitarai S."/>
            <person name="Hoshino Y."/>
        </authorList>
    </citation>
    <scope>NUCLEOTIDE SEQUENCE</scope>
    <source>
        <strain evidence="2">1413</strain>
        <strain evidence="1">SRL2020-028</strain>
    </source>
</reference>
<comment type="caution">
    <text evidence="2">The sequence shown here is derived from an EMBL/GenBank/DDBJ whole genome shotgun (WGS) entry which is preliminary data.</text>
</comment>
<dbReference type="EMBL" id="BRXE01000042">
    <property type="protein sequence ID" value="GLB84161.1"/>
    <property type="molecule type" value="Genomic_DNA"/>
</dbReference>
<dbReference type="GeneID" id="83628892"/>
<dbReference type="InterPro" id="IPR007367">
    <property type="entry name" value="DUF433"/>
</dbReference>
<organism evidence="2 3">
    <name type="scientific">Mycobacterium kiyosense</name>
    <dbReference type="NCBI Taxonomy" id="2871094"/>
    <lineage>
        <taxon>Bacteria</taxon>
        <taxon>Bacillati</taxon>
        <taxon>Actinomycetota</taxon>
        <taxon>Actinomycetes</taxon>
        <taxon>Mycobacteriales</taxon>
        <taxon>Mycobacteriaceae</taxon>
        <taxon>Mycobacterium</taxon>
    </lineage>
</organism>
<name>A0A9P3UW72_9MYCO</name>
<dbReference type="Pfam" id="PF04255">
    <property type="entry name" value="DUF433"/>
    <property type="match status" value="1"/>
</dbReference>
<evidence type="ECO:0000313" key="1">
    <source>
        <dbReference type="EMBL" id="GLB84161.1"/>
    </source>
</evidence>
<gene>
    <name evidence="2" type="ORF">Mkiyose1413_13120</name>
    <name evidence="1" type="ORF">SRL2020028_34170</name>
</gene>
<dbReference type="AlphaFoldDB" id="A0A9P3UW72"/>
<dbReference type="InterPro" id="IPR009057">
    <property type="entry name" value="Homeodomain-like_sf"/>
</dbReference>
<accession>A0A9P3UW72</accession>
<dbReference type="InterPro" id="IPR036388">
    <property type="entry name" value="WH-like_DNA-bd_sf"/>
</dbReference>
<protein>
    <recommendedName>
        <fullName evidence="4">DUF433 domain-containing protein</fullName>
    </recommendedName>
</protein>
<evidence type="ECO:0008006" key="4">
    <source>
        <dbReference type="Google" id="ProtNLM"/>
    </source>
</evidence>
<dbReference type="SUPFAM" id="SSF46689">
    <property type="entry name" value="Homeodomain-like"/>
    <property type="match status" value="1"/>
</dbReference>
<dbReference type="Proteomes" id="UP001165663">
    <property type="component" value="Unassembled WGS sequence"/>
</dbReference>
<dbReference type="RefSeq" id="WP_238305760.1">
    <property type="nucleotide sequence ID" value="NZ_BRXE01000042.1"/>
</dbReference>
<evidence type="ECO:0000313" key="3">
    <source>
        <dbReference type="Proteomes" id="UP001064782"/>
    </source>
</evidence>
<evidence type="ECO:0000313" key="2">
    <source>
        <dbReference type="EMBL" id="GLD29429.1"/>
    </source>
</evidence>
<dbReference type="Gene3D" id="1.10.10.10">
    <property type="entry name" value="Winged helix-like DNA-binding domain superfamily/Winged helix DNA-binding domain"/>
    <property type="match status" value="1"/>
</dbReference>
<sequence length="223" mass="25122">MGPVSILERDMYTEAAAARLLCVPQPTLHYWLEGKSYRGRTYEPVIRDRPTGKKVVTWAEFVEAGLLSQYRKKSVPLDEVRQFIKYLRDKFGVAYPLAHERPWMAGKKLVIEAQEYVDLPREFWLFAPVGEQPLLLAPGQYFLDRVEFAGGVVDAWRPAGSKSPVVIDPEQRSGQPSVDGISTAVIFEYSESGASASEIAEDFDLPVRDVRLAIAFEQERNAA</sequence>
<dbReference type="Proteomes" id="UP001064782">
    <property type="component" value="Unassembled WGS sequence"/>
</dbReference>
<dbReference type="EMBL" id="BRZI01000005">
    <property type="protein sequence ID" value="GLD29429.1"/>
    <property type="molecule type" value="Genomic_DNA"/>
</dbReference>
<keyword evidence="3" id="KW-1185">Reference proteome</keyword>